<keyword evidence="1 5" id="KW-0963">Cytoplasm</keyword>
<keyword evidence="3 5" id="KW-0010">Activator</keyword>
<keyword evidence="2 5" id="KW-0805">Transcription regulation</keyword>
<evidence type="ECO:0000256" key="5">
    <source>
        <dbReference type="HAMAP-Rule" id="MF_01178"/>
    </source>
</evidence>
<sequence length="129" mass="15237">MALTSNYSKSKLLKHFTRLGPYLRESQCQDDLFFFDCLAICVNAKTAPEKREFWGWWLELRRELDGFVYHYKLGMFDKAGNWQHIEINKSNIIKSLEETLQEFHKRLGYSLNTLELTLTPCPKMVAINI</sequence>
<evidence type="ECO:0000256" key="2">
    <source>
        <dbReference type="ARBA" id="ARBA00023015"/>
    </source>
</evidence>
<dbReference type="InterPro" id="IPR038208">
    <property type="entry name" value="Tscrpt_reg_Crl_sf"/>
</dbReference>
<accession>A0A3B0MK68</accession>
<dbReference type="AlphaFoldDB" id="A0A3B0MK68"/>
<dbReference type="NCBIfam" id="NF008217">
    <property type="entry name" value="PRK10984.1"/>
    <property type="match status" value="1"/>
</dbReference>
<comment type="similarity">
    <text evidence="5">Belongs to the Crl family.</text>
</comment>
<name>A0A3B0MK68_9GAMM</name>
<evidence type="ECO:0000256" key="1">
    <source>
        <dbReference type="ARBA" id="ARBA00022490"/>
    </source>
</evidence>
<evidence type="ECO:0000256" key="4">
    <source>
        <dbReference type="ARBA" id="ARBA00023163"/>
    </source>
</evidence>
<reference evidence="6" key="1">
    <citation type="submission" date="2018-04" db="EMBL/GenBank/DDBJ databases">
        <authorList>
            <person name="Go L.Y."/>
            <person name="Mitchell J.A."/>
        </authorList>
    </citation>
    <scope>NUCLEOTIDE SEQUENCE</scope>
    <source>
        <strain evidence="6">ARTV</strain>
    </source>
</reference>
<dbReference type="EMBL" id="UFQR01000007">
    <property type="protein sequence ID" value="SSW95794.1"/>
    <property type="molecule type" value="Genomic_DNA"/>
</dbReference>
<protein>
    <recommendedName>
        <fullName evidence="5">Sigma factor-binding protein Crl</fullName>
    </recommendedName>
</protein>
<organism evidence="6">
    <name type="scientific">Arsenophonus endosymbiont of Trialeurodes vaporariorum</name>
    <dbReference type="NCBI Taxonomy" id="235567"/>
    <lineage>
        <taxon>Bacteria</taxon>
        <taxon>Pseudomonadati</taxon>
        <taxon>Pseudomonadota</taxon>
        <taxon>Gammaproteobacteria</taxon>
        <taxon>Enterobacterales</taxon>
        <taxon>Morganellaceae</taxon>
        <taxon>Arsenophonus</taxon>
    </lineage>
</organism>
<dbReference type="InterPro" id="IPR009986">
    <property type="entry name" value="Tscrpt_reg_Crl"/>
</dbReference>
<comment type="function">
    <text evidence="5">Binds to the sigma-S subunit of RNA polymerase, activating expression of sigma-S-regulated genes. Stimulates RNA polymerase holoenzyme formation and may bind to several other sigma factors, such as sigma-70 and sigma-32.</text>
</comment>
<dbReference type="GO" id="GO:0045893">
    <property type="term" value="P:positive regulation of DNA-templated transcription"/>
    <property type="evidence" value="ECO:0007669"/>
    <property type="project" value="UniProtKB-UniRule"/>
</dbReference>
<gene>
    <name evidence="5 6" type="primary">crl</name>
    <name evidence="6" type="ORF">ARTV_1892</name>
</gene>
<dbReference type="GO" id="GO:0005737">
    <property type="term" value="C:cytoplasm"/>
    <property type="evidence" value="ECO:0007669"/>
    <property type="project" value="UniProtKB-SubCell"/>
</dbReference>
<dbReference type="Pfam" id="PF07417">
    <property type="entry name" value="Crl"/>
    <property type="match status" value="1"/>
</dbReference>
<evidence type="ECO:0000256" key="3">
    <source>
        <dbReference type="ARBA" id="ARBA00023159"/>
    </source>
</evidence>
<keyword evidence="4 5" id="KW-0804">Transcription</keyword>
<feature type="region of interest" description="Essential for activity" evidence="5">
    <location>
        <begin position="99"/>
        <end position="122"/>
    </location>
</feature>
<proteinExistence type="inferred from homology"/>
<evidence type="ECO:0000313" key="6">
    <source>
        <dbReference type="EMBL" id="SSW95794.1"/>
    </source>
</evidence>
<dbReference type="HAMAP" id="MF_01178">
    <property type="entry name" value="Crl"/>
    <property type="match status" value="1"/>
</dbReference>
<dbReference type="Gene3D" id="3.30.310.230">
    <property type="entry name" value="Sigma factor-binding protein Crl monomer"/>
    <property type="match status" value="1"/>
</dbReference>
<comment type="subcellular location">
    <subcellularLocation>
        <location evidence="5">Cytoplasm</location>
    </subcellularLocation>
</comment>